<accession>A0AAN7H3J1</accession>
<gene>
    <name evidence="1" type="ORF">C8A03DRAFT_38890</name>
</gene>
<name>A0AAN7H3J1_9PEZI</name>
<comment type="caution">
    <text evidence="1">The sequence shown here is derived from an EMBL/GenBank/DDBJ whole genome shotgun (WGS) entry which is preliminary data.</text>
</comment>
<protein>
    <submittedName>
        <fullName evidence="1">Uncharacterized protein</fullName>
    </submittedName>
</protein>
<dbReference type="InterPro" id="IPR046670">
    <property type="entry name" value="DUF6540"/>
</dbReference>
<sequence length="164" mass="18744">MDDNCDYFGFETRHHPVYLVELESEHEHRLLRIIYVDAPVIVKHGQHGDNGRYFRVSRGASPSGGHVRTWKARHPFRSTGGRSMQLVGWVLREDHAARITNVCQEVPPTQHQDDGEQPPNPEERLPRCCCHNWTSRAIDALFAAGVLEQLRPLDNGEIVGRLYS</sequence>
<dbReference type="AlphaFoldDB" id="A0AAN7H3J1"/>
<reference evidence="1" key="2">
    <citation type="submission" date="2023-05" db="EMBL/GenBank/DDBJ databases">
        <authorList>
            <consortium name="Lawrence Berkeley National Laboratory"/>
            <person name="Steindorff A."/>
            <person name="Hensen N."/>
            <person name="Bonometti L."/>
            <person name="Westerberg I."/>
            <person name="Brannstrom I.O."/>
            <person name="Guillou S."/>
            <person name="Cros-Aarteil S."/>
            <person name="Calhoun S."/>
            <person name="Haridas S."/>
            <person name="Kuo A."/>
            <person name="Mondo S."/>
            <person name="Pangilinan J."/>
            <person name="Riley R."/>
            <person name="Labutti K."/>
            <person name="Andreopoulos B."/>
            <person name="Lipzen A."/>
            <person name="Chen C."/>
            <person name="Yanf M."/>
            <person name="Daum C."/>
            <person name="Ng V."/>
            <person name="Clum A."/>
            <person name="Ohm R."/>
            <person name="Martin F."/>
            <person name="Silar P."/>
            <person name="Natvig D."/>
            <person name="Lalanne C."/>
            <person name="Gautier V."/>
            <person name="Ament-Velasquez S.L."/>
            <person name="Kruys A."/>
            <person name="Hutchinson M.I."/>
            <person name="Powell A.J."/>
            <person name="Barry K."/>
            <person name="Miller A.N."/>
            <person name="Grigoriev I.V."/>
            <person name="Debuchy R."/>
            <person name="Gladieux P."/>
            <person name="Thoren M.H."/>
            <person name="Johannesson H."/>
        </authorList>
    </citation>
    <scope>NUCLEOTIDE SEQUENCE</scope>
    <source>
        <strain evidence="1">CBS 532.94</strain>
    </source>
</reference>
<reference evidence="1" key="1">
    <citation type="journal article" date="2023" name="Mol. Phylogenet. Evol.">
        <title>Genome-scale phylogeny and comparative genomics of the fungal order Sordariales.</title>
        <authorList>
            <person name="Hensen N."/>
            <person name="Bonometti L."/>
            <person name="Westerberg I."/>
            <person name="Brannstrom I.O."/>
            <person name="Guillou S."/>
            <person name="Cros-Aarteil S."/>
            <person name="Calhoun S."/>
            <person name="Haridas S."/>
            <person name="Kuo A."/>
            <person name="Mondo S."/>
            <person name="Pangilinan J."/>
            <person name="Riley R."/>
            <person name="LaButti K."/>
            <person name="Andreopoulos B."/>
            <person name="Lipzen A."/>
            <person name="Chen C."/>
            <person name="Yan M."/>
            <person name="Daum C."/>
            <person name="Ng V."/>
            <person name="Clum A."/>
            <person name="Steindorff A."/>
            <person name="Ohm R.A."/>
            <person name="Martin F."/>
            <person name="Silar P."/>
            <person name="Natvig D.O."/>
            <person name="Lalanne C."/>
            <person name="Gautier V."/>
            <person name="Ament-Velasquez S.L."/>
            <person name="Kruys A."/>
            <person name="Hutchinson M.I."/>
            <person name="Powell A.J."/>
            <person name="Barry K."/>
            <person name="Miller A.N."/>
            <person name="Grigoriev I.V."/>
            <person name="Debuchy R."/>
            <person name="Gladieux P."/>
            <person name="Hiltunen Thoren M."/>
            <person name="Johannesson H."/>
        </authorList>
    </citation>
    <scope>NUCLEOTIDE SEQUENCE</scope>
    <source>
        <strain evidence="1">CBS 532.94</strain>
    </source>
</reference>
<proteinExistence type="predicted"/>
<dbReference type="EMBL" id="MU860566">
    <property type="protein sequence ID" value="KAK4233401.1"/>
    <property type="molecule type" value="Genomic_DNA"/>
</dbReference>
<dbReference type="Proteomes" id="UP001303760">
    <property type="component" value="Unassembled WGS sequence"/>
</dbReference>
<dbReference type="Pfam" id="PF20174">
    <property type="entry name" value="DUF6540"/>
    <property type="match status" value="1"/>
</dbReference>
<keyword evidence="2" id="KW-1185">Reference proteome</keyword>
<evidence type="ECO:0000313" key="1">
    <source>
        <dbReference type="EMBL" id="KAK4233401.1"/>
    </source>
</evidence>
<evidence type="ECO:0000313" key="2">
    <source>
        <dbReference type="Proteomes" id="UP001303760"/>
    </source>
</evidence>
<organism evidence="1 2">
    <name type="scientific">Achaetomium macrosporum</name>
    <dbReference type="NCBI Taxonomy" id="79813"/>
    <lineage>
        <taxon>Eukaryota</taxon>
        <taxon>Fungi</taxon>
        <taxon>Dikarya</taxon>
        <taxon>Ascomycota</taxon>
        <taxon>Pezizomycotina</taxon>
        <taxon>Sordariomycetes</taxon>
        <taxon>Sordariomycetidae</taxon>
        <taxon>Sordariales</taxon>
        <taxon>Chaetomiaceae</taxon>
        <taxon>Achaetomium</taxon>
    </lineage>
</organism>